<dbReference type="EnsemblMetazoa" id="tetur10g02570.1">
    <property type="protein sequence ID" value="tetur10g02570.1"/>
    <property type="gene ID" value="tetur10g02570"/>
</dbReference>
<organism evidence="1 2">
    <name type="scientific">Tetranychus urticae</name>
    <name type="common">Two-spotted spider mite</name>
    <dbReference type="NCBI Taxonomy" id="32264"/>
    <lineage>
        <taxon>Eukaryota</taxon>
        <taxon>Metazoa</taxon>
        <taxon>Ecdysozoa</taxon>
        <taxon>Arthropoda</taxon>
        <taxon>Chelicerata</taxon>
        <taxon>Arachnida</taxon>
        <taxon>Acari</taxon>
        <taxon>Acariformes</taxon>
        <taxon>Trombidiformes</taxon>
        <taxon>Prostigmata</taxon>
        <taxon>Eleutherengona</taxon>
        <taxon>Raphignathae</taxon>
        <taxon>Tetranychoidea</taxon>
        <taxon>Tetranychidae</taxon>
        <taxon>Tetranychus</taxon>
    </lineage>
</organism>
<evidence type="ECO:0000313" key="2">
    <source>
        <dbReference type="Proteomes" id="UP000015104"/>
    </source>
</evidence>
<name>T1KFB9_TETUR</name>
<proteinExistence type="predicted"/>
<dbReference type="EMBL" id="CAEY01000035">
    <property type="status" value="NOT_ANNOTATED_CDS"/>
    <property type="molecule type" value="Genomic_DNA"/>
</dbReference>
<keyword evidence="2" id="KW-1185">Reference proteome</keyword>
<protein>
    <submittedName>
        <fullName evidence="1">Uncharacterized protein</fullName>
    </submittedName>
</protein>
<sequence length="38" mass="4533">MDDHSDYVKNINYITCEKHNILLCYEAYLYILHIINGS</sequence>
<dbReference type="HOGENOM" id="CLU_3336183_0_0_1"/>
<evidence type="ECO:0000313" key="1">
    <source>
        <dbReference type="EnsemblMetazoa" id="tetur10g02570.1"/>
    </source>
</evidence>
<accession>T1KFB9</accession>
<dbReference type="Proteomes" id="UP000015104">
    <property type="component" value="Unassembled WGS sequence"/>
</dbReference>
<dbReference type="AlphaFoldDB" id="T1KFB9"/>
<reference evidence="2" key="1">
    <citation type="submission" date="2011-08" db="EMBL/GenBank/DDBJ databases">
        <authorList>
            <person name="Rombauts S."/>
        </authorList>
    </citation>
    <scope>NUCLEOTIDE SEQUENCE</scope>
    <source>
        <strain evidence="2">London</strain>
    </source>
</reference>
<reference evidence="1" key="2">
    <citation type="submission" date="2015-06" db="UniProtKB">
        <authorList>
            <consortium name="EnsemblMetazoa"/>
        </authorList>
    </citation>
    <scope>IDENTIFICATION</scope>
</reference>